<dbReference type="GO" id="GO:0005886">
    <property type="term" value="C:plasma membrane"/>
    <property type="evidence" value="ECO:0007669"/>
    <property type="project" value="UniProtKB-SubCell"/>
</dbReference>
<feature type="transmembrane region" description="Helical" evidence="6">
    <location>
        <begin position="151"/>
        <end position="170"/>
    </location>
</feature>
<dbReference type="GO" id="GO:0015171">
    <property type="term" value="F:amino acid transmembrane transporter activity"/>
    <property type="evidence" value="ECO:0007669"/>
    <property type="project" value="TreeGrafter"/>
</dbReference>
<keyword evidence="5 6" id="KW-0472">Membrane</keyword>
<evidence type="ECO:0000256" key="4">
    <source>
        <dbReference type="ARBA" id="ARBA00022989"/>
    </source>
</evidence>
<dbReference type="Pfam" id="PF01810">
    <property type="entry name" value="LysE"/>
    <property type="match status" value="1"/>
</dbReference>
<keyword evidence="2" id="KW-1003">Cell membrane</keyword>
<evidence type="ECO:0000256" key="5">
    <source>
        <dbReference type="ARBA" id="ARBA00023136"/>
    </source>
</evidence>
<evidence type="ECO:0000313" key="8">
    <source>
        <dbReference type="Proteomes" id="UP000320055"/>
    </source>
</evidence>
<comment type="subcellular location">
    <subcellularLocation>
        <location evidence="1">Cell membrane</location>
        <topology evidence="1">Multi-pass membrane protein</topology>
    </subcellularLocation>
</comment>
<feature type="transmembrane region" description="Helical" evidence="6">
    <location>
        <begin position="6"/>
        <end position="28"/>
    </location>
</feature>
<protein>
    <recommendedName>
        <fullName evidence="9">Threonine efflux protein</fullName>
    </recommendedName>
</protein>
<dbReference type="Proteomes" id="UP000320055">
    <property type="component" value="Unassembled WGS sequence"/>
</dbReference>
<evidence type="ECO:0000256" key="3">
    <source>
        <dbReference type="ARBA" id="ARBA00022692"/>
    </source>
</evidence>
<proteinExistence type="predicted"/>
<dbReference type="PANTHER" id="PTHR30086">
    <property type="entry name" value="ARGININE EXPORTER PROTEIN ARGO"/>
    <property type="match status" value="1"/>
</dbReference>
<dbReference type="AlphaFoldDB" id="A0A563VVZ8"/>
<evidence type="ECO:0000256" key="6">
    <source>
        <dbReference type="SAM" id="Phobius"/>
    </source>
</evidence>
<accession>A0A563VVZ8</accession>
<sequence length="212" mass="23038">MIDSQLLTFIGVISILTITPGSSTILVARSTMASGQSAGFLVVLGGSIGVFVHAALSALGLSLILVQSARAFEVVKLLGAAYLIFLGVQSIWRAFSQKNNSVVSNQILVDKRKTKYTSLLEGLLTIILSPETAVFYLAILPQFIGYGESVFFKSFLLAAIHAMVRVAWYSTLTVFVGRMMTVFNRPRIQKWFELSSGAALVFFGFKVATAKR</sequence>
<keyword evidence="4 6" id="KW-1133">Transmembrane helix</keyword>
<evidence type="ECO:0000256" key="2">
    <source>
        <dbReference type="ARBA" id="ARBA00022475"/>
    </source>
</evidence>
<gene>
    <name evidence="7" type="ORF">H1P_350011</name>
</gene>
<dbReference type="EMBL" id="CAACVJ010000279">
    <property type="protein sequence ID" value="VEP15581.1"/>
    <property type="molecule type" value="Genomic_DNA"/>
</dbReference>
<evidence type="ECO:0008006" key="9">
    <source>
        <dbReference type="Google" id="ProtNLM"/>
    </source>
</evidence>
<feature type="transmembrane region" description="Helical" evidence="6">
    <location>
        <begin position="116"/>
        <end position="139"/>
    </location>
</feature>
<dbReference type="OrthoDB" id="9784202at2"/>
<feature type="transmembrane region" description="Helical" evidence="6">
    <location>
        <begin position="77"/>
        <end position="95"/>
    </location>
</feature>
<name>A0A563VVZ8_9CYAN</name>
<reference evidence="7 8" key="1">
    <citation type="submission" date="2019-01" db="EMBL/GenBank/DDBJ databases">
        <authorList>
            <person name="Brito A."/>
        </authorList>
    </citation>
    <scope>NUCLEOTIDE SEQUENCE [LARGE SCALE GENOMIC DNA]</scope>
    <source>
        <strain evidence="7">1</strain>
    </source>
</reference>
<feature type="transmembrane region" description="Helical" evidence="6">
    <location>
        <begin position="40"/>
        <end position="65"/>
    </location>
</feature>
<dbReference type="PANTHER" id="PTHR30086:SF20">
    <property type="entry name" value="ARGININE EXPORTER PROTEIN ARGO-RELATED"/>
    <property type="match status" value="1"/>
</dbReference>
<dbReference type="PIRSF" id="PIRSF006324">
    <property type="entry name" value="LeuE"/>
    <property type="match status" value="1"/>
</dbReference>
<keyword evidence="8" id="KW-1185">Reference proteome</keyword>
<keyword evidence="3 6" id="KW-0812">Transmembrane</keyword>
<dbReference type="InterPro" id="IPR001123">
    <property type="entry name" value="LeuE-type"/>
</dbReference>
<organism evidence="7 8">
    <name type="scientific">Hyella patelloides LEGE 07179</name>
    <dbReference type="NCBI Taxonomy" id="945734"/>
    <lineage>
        <taxon>Bacteria</taxon>
        <taxon>Bacillati</taxon>
        <taxon>Cyanobacteriota</taxon>
        <taxon>Cyanophyceae</taxon>
        <taxon>Pleurocapsales</taxon>
        <taxon>Hyellaceae</taxon>
        <taxon>Hyella</taxon>
    </lineage>
</organism>
<dbReference type="RefSeq" id="WP_144865565.1">
    <property type="nucleotide sequence ID" value="NZ_LR213795.1"/>
</dbReference>
<evidence type="ECO:0000256" key="1">
    <source>
        <dbReference type="ARBA" id="ARBA00004651"/>
    </source>
</evidence>
<evidence type="ECO:0000313" key="7">
    <source>
        <dbReference type="EMBL" id="VEP15581.1"/>
    </source>
</evidence>